<name>A0AAU0H162_9CNID</name>
<evidence type="ECO:0000256" key="1">
    <source>
        <dbReference type="ARBA" id="ARBA00021095"/>
    </source>
</evidence>
<evidence type="ECO:0000313" key="3">
    <source>
        <dbReference type="EMBL" id="WOE91038.1"/>
    </source>
</evidence>
<accession>A0AAU0H162</accession>
<keyword evidence="2" id="KW-0249">Electron transport</keyword>
<keyword evidence="2" id="KW-0520">NAD</keyword>
<dbReference type="InterPro" id="IPR001457">
    <property type="entry name" value="NADH_UbQ/plastoQ_OxRdtase_su6"/>
</dbReference>
<dbReference type="InterPro" id="IPR042106">
    <property type="entry name" value="Nuo/plastoQ_OxRdtase_6_NuoJ"/>
</dbReference>
<dbReference type="PANTHER" id="PTHR33269">
    <property type="entry name" value="NADH-UBIQUINONE OXIDOREDUCTASE CHAIN 6"/>
    <property type="match status" value="1"/>
</dbReference>
<comment type="catalytic activity">
    <reaction evidence="2">
        <text>a ubiquinone + NADH + 5 H(+)(in) = a ubiquinol + NAD(+) + 4 H(+)(out)</text>
        <dbReference type="Rhea" id="RHEA:29091"/>
        <dbReference type="Rhea" id="RHEA-COMP:9565"/>
        <dbReference type="Rhea" id="RHEA-COMP:9566"/>
        <dbReference type="ChEBI" id="CHEBI:15378"/>
        <dbReference type="ChEBI" id="CHEBI:16389"/>
        <dbReference type="ChEBI" id="CHEBI:17976"/>
        <dbReference type="ChEBI" id="CHEBI:57540"/>
        <dbReference type="ChEBI" id="CHEBI:57945"/>
        <dbReference type="EC" id="7.1.1.2"/>
    </reaction>
</comment>
<dbReference type="GO" id="GO:0031966">
    <property type="term" value="C:mitochondrial membrane"/>
    <property type="evidence" value="ECO:0007669"/>
    <property type="project" value="UniProtKB-SubCell"/>
</dbReference>
<keyword evidence="2" id="KW-0830">Ubiquinone</keyword>
<comment type="function">
    <text evidence="2">Core subunit of the mitochondrial membrane respiratory chain NADH dehydrogenase (Complex I) which catalyzes electron transfer from NADH through the respiratory chain, using ubiquinone as an electron acceptor. Essential for the catalytic activity and assembly of complex I.</text>
</comment>
<comment type="similarity">
    <text evidence="2">Belongs to the complex I subunit 6 family.</text>
</comment>
<dbReference type="GO" id="GO:0008137">
    <property type="term" value="F:NADH dehydrogenase (ubiquinone) activity"/>
    <property type="evidence" value="ECO:0007669"/>
    <property type="project" value="UniProtKB-UniRule"/>
</dbReference>
<feature type="transmembrane region" description="Helical" evidence="2">
    <location>
        <begin position="84"/>
        <end position="105"/>
    </location>
</feature>
<gene>
    <name evidence="3" type="primary">nad6</name>
</gene>
<keyword evidence="2" id="KW-0813">Transport</keyword>
<reference evidence="3" key="1">
    <citation type="journal article" date="2023" name="IScience">
        <title>Revisiting mitogenome evolution in Medusozoa with eight new mitochondrial genomes.</title>
        <authorList>
            <person name="Ling M.K."/>
            <person name="Yap N.W.L."/>
            <person name="Iesa I.B."/>
            <person name="Yip Z.T."/>
            <person name="Huang D."/>
            <person name="Quek Z.B.R."/>
        </authorList>
    </citation>
    <scope>NUCLEOTIDE SEQUENCE</scope>
</reference>
<keyword evidence="2" id="KW-0679">Respiratory chain</keyword>
<keyword evidence="2 3" id="KW-0496">Mitochondrion</keyword>
<dbReference type="EMBL" id="OR400204">
    <property type="protein sequence ID" value="WOE91038.1"/>
    <property type="molecule type" value="Genomic_DNA"/>
</dbReference>
<feature type="transmembrane region" description="Helical" evidence="2">
    <location>
        <begin position="7"/>
        <end position="36"/>
    </location>
</feature>
<keyword evidence="2" id="KW-1133">Transmembrane helix</keyword>
<comment type="subcellular location">
    <subcellularLocation>
        <location evidence="2">Mitochondrion membrane</location>
        <topology evidence="2">Multi-pass membrane protein</topology>
    </subcellularLocation>
</comment>
<evidence type="ECO:0000256" key="2">
    <source>
        <dbReference type="RuleBase" id="RU004430"/>
    </source>
</evidence>
<dbReference type="AlphaFoldDB" id="A0AAU0H162"/>
<geneLocation type="mitochondrion" evidence="3"/>
<proteinExistence type="inferred from homology"/>
<feature type="transmembrane region" description="Helical" evidence="2">
    <location>
        <begin position="48"/>
        <end position="72"/>
    </location>
</feature>
<dbReference type="Gene3D" id="1.20.120.1200">
    <property type="entry name" value="NADH-ubiquinone/plastoquinone oxidoreductase chain 6, subunit NuoJ"/>
    <property type="match status" value="1"/>
</dbReference>
<reference evidence="3" key="2">
    <citation type="submission" date="2023-08" db="EMBL/GenBank/DDBJ databases">
        <authorList>
            <person name="Ling M.K."/>
            <person name="Yap N.W.L."/>
            <person name="Iesa I."/>
            <person name="Yip Z.T."/>
            <person name="Huang D."/>
            <person name="Quek Z.B.R."/>
        </authorList>
    </citation>
    <scope>NUCLEOTIDE SEQUENCE</scope>
</reference>
<feature type="transmembrane region" description="Helical" evidence="2">
    <location>
        <begin position="139"/>
        <end position="159"/>
    </location>
</feature>
<keyword evidence="2" id="KW-0812">Transmembrane</keyword>
<protein>
    <recommendedName>
        <fullName evidence="1 2">NADH-ubiquinone oxidoreductase chain 6</fullName>
        <ecNumber evidence="2">7.1.1.2</ecNumber>
    </recommendedName>
</protein>
<sequence>MISPIFIILTIIAATMVVTSIHPVHSIVWLVLSFIGSATVFIQLQANFIALATLIIYVGAIAVLFVFVLMMLNLSYPETDSDIIAVLPISLVSITTMIMLIMNLASSTNLPKPLDTLLIKNNSNLQVIGEELYTFYAEYFILASIILLVAMIGGIVLTLDPSPVTKRQNPFIQIERDIYNFSKDSNHISN</sequence>
<keyword evidence="2" id="KW-0472">Membrane</keyword>
<organism evidence="3">
    <name type="scientific">Mastigias sp</name>
    <dbReference type="NCBI Taxonomy" id="3082107"/>
    <lineage>
        <taxon>Eukaryota</taxon>
        <taxon>Metazoa</taxon>
        <taxon>Cnidaria</taxon>
        <taxon>Scyphozoa</taxon>
        <taxon>Rhizostomeae</taxon>
        <taxon>Mastigiidae</taxon>
        <taxon>Mastigias</taxon>
    </lineage>
</organism>
<dbReference type="Pfam" id="PF00499">
    <property type="entry name" value="Oxidored_q3"/>
    <property type="match status" value="1"/>
</dbReference>
<dbReference type="EC" id="7.1.1.2" evidence="2"/>
<keyword evidence="2" id="KW-1278">Translocase</keyword>
<dbReference type="PANTHER" id="PTHR33269:SF17">
    <property type="entry name" value="NADH-UBIQUINONE OXIDOREDUCTASE CHAIN 6"/>
    <property type="match status" value="1"/>
</dbReference>